<keyword evidence="1" id="KW-0175">Coiled coil</keyword>
<feature type="coiled-coil region" evidence="1">
    <location>
        <begin position="8"/>
        <end position="42"/>
    </location>
</feature>
<dbReference type="AlphaFoldDB" id="A0A151Z5K2"/>
<protein>
    <submittedName>
        <fullName evidence="2">Uncharacterized protein</fullName>
    </submittedName>
</protein>
<dbReference type="Proteomes" id="UP000076078">
    <property type="component" value="Unassembled WGS sequence"/>
</dbReference>
<name>A0A151Z5K2_TIELA</name>
<evidence type="ECO:0000313" key="3">
    <source>
        <dbReference type="Proteomes" id="UP000076078"/>
    </source>
</evidence>
<evidence type="ECO:0000313" key="2">
    <source>
        <dbReference type="EMBL" id="KYQ89242.1"/>
    </source>
</evidence>
<proteinExistence type="predicted"/>
<reference evidence="2 3" key="1">
    <citation type="submission" date="2015-12" db="EMBL/GenBank/DDBJ databases">
        <title>Dictyostelia acquired genes for synthesis and detection of signals that induce cell-type specialization by lateral gene transfer from prokaryotes.</title>
        <authorList>
            <person name="Gloeckner G."/>
            <person name="Schaap P."/>
        </authorList>
    </citation>
    <scope>NUCLEOTIDE SEQUENCE [LARGE SCALE GENOMIC DNA]</scope>
    <source>
        <strain evidence="2 3">TK</strain>
    </source>
</reference>
<gene>
    <name evidence="2" type="ORF">DLAC_11796</name>
</gene>
<dbReference type="Pfam" id="PF14645">
    <property type="entry name" value="Chibby"/>
    <property type="match status" value="1"/>
</dbReference>
<accession>A0A151Z5K2</accession>
<comment type="caution">
    <text evidence="2">The sequence shown here is derived from an EMBL/GenBank/DDBJ whole genome shotgun (WGS) entry which is preliminary data.</text>
</comment>
<dbReference type="InterPro" id="IPR028118">
    <property type="entry name" value="Chibby_fam"/>
</dbReference>
<dbReference type="InParanoid" id="A0A151Z5K2"/>
<keyword evidence="3" id="KW-1185">Reference proteome</keyword>
<dbReference type="EMBL" id="LODT01000041">
    <property type="protein sequence ID" value="KYQ89242.1"/>
    <property type="molecule type" value="Genomic_DNA"/>
</dbReference>
<sequence length="75" mass="8973">MSQSPNSINGVDDQIQQLKQEIIKLKQDLKQTKNEKNLLEFKNQLLLDMLTLSSLDVKYFEDLERKWDNRQDYSQ</sequence>
<organism evidence="2 3">
    <name type="scientific">Tieghemostelium lacteum</name>
    <name type="common">Slime mold</name>
    <name type="synonym">Dictyostelium lacteum</name>
    <dbReference type="NCBI Taxonomy" id="361077"/>
    <lineage>
        <taxon>Eukaryota</taxon>
        <taxon>Amoebozoa</taxon>
        <taxon>Evosea</taxon>
        <taxon>Eumycetozoa</taxon>
        <taxon>Dictyostelia</taxon>
        <taxon>Dictyosteliales</taxon>
        <taxon>Raperosteliaceae</taxon>
        <taxon>Tieghemostelium</taxon>
    </lineage>
</organism>
<dbReference type="OMA" id="WDNRQDY"/>
<evidence type="ECO:0000256" key="1">
    <source>
        <dbReference type="SAM" id="Coils"/>
    </source>
</evidence>